<dbReference type="RefSeq" id="WP_119781549.1">
    <property type="nucleotide sequence ID" value="NZ_QYUK01000011.1"/>
</dbReference>
<name>A0A418WHN3_9PROT</name>
<dbReference type="AlphaFoldDB" id="A0A418WHN3"/>
<evidence type="ECO:0000313" key="1">
    <source>
        <dbReference type="EMBL" id="RJF89546.1"/>
    </source>
</evidence>
<dbReference type="Proteomes" id="UP000284605">
    <property type="component" value="Unassembled WGS sequence"/>
</dbReference>
<evidence type="ECO:0000313" key="2">
    <source>
        <dbReference type="Proteomes" id="UP000284605"/>
    </source>
</evidence>
<reference evidence="1 2" key="1">
    <citation type="submission" date="2018-09" db="EMBL/GenBank/DDBJ databases">
        <authorList>
            <person name="Zhu H."/>
        </authorList>
    </citation>
    <scope>NUCLEOTIDE SEQUENCE [LARGE SCALE GENOMIC DNA]</scope>
    <source>
        <strain evidence="1 2">K1W22B-8</strain>
    </source>
</reference>
<dbReference type="EMBL" id="QYUK01000011">
    <property type="protein sequence ID" value="RJF89546.1"/>
    <property type="molecule type" value="Genomic_DNA"/>
</dbReference>
<keyword evidence="2" id="KW-1185">Reference proteome</keyword>
<comment type="caution">
    <text evidence="1">The sequence shown here is derived from an EMBL/GenBank/DDBJ whole genome shotgun (WGS) entry which is preliminary data.</text>
</comment>
<protein>
    <submittedName>
        <fullName evidence="1">Uncharacterized protein</fullName>
    </submittedName>
</protein>
<accession>A0A418WHN3</accession>
<gene>
    <name evidence="1" type="ORF">D3874_23390</name>
</gene>
<sequence>MALSVVASQVPAGHLRLAGSGAALVAAALDRDGDLHLEPSASPDAAVLAQWVASRPPPARSAPAPEPIYLRAPDAKLPVAP</sequence>
<proteinExistence type="predicted"/>
<organism evidence="1 2">
    <name type="scientific">Oleomonas cavernae</name>
    <dbReference type="NCBI Taxonomy" id="2320859"/>
    <lineage>
        <taxon>Bacteria</taxon>
        <taxon>Pseudomonadati</taxon>
        <taxon>Pseudomonadota</taxon>
        <taxon>Alphaproteobacteria</taxon>
        <taxon>Acetobacterales</taxon>
        <taxon>Acetobacteraceae</taxon>
        <taxon>Oleomonas</taxon>
    </lineage>
</organism>